<dbReference type="RefSeq" id="WP_260644182.1">
    <property type="nucleotide sequence ID" value="NZ_CP104004.1"/>
</dbReference>
<dbReference type="KEGG" id="ssai:N0B31_21875"/>
<geneLocation type="plasmid" evidence="1 2">
    <name>unnamed1</name>
</geneLocation>
<dbReference type="AlphaFoldDB" id="A0A9E7UAL6"/>
<gene>
    <name evidence="1" type="ORF">N0B31_21875</name>
</gene>
<accession>A0A9E7UAL6</accession>
<organism evidence="1 2">
    <name type="scientific">Salinirubellus salinus</name>
    <dbReference type="NCBI Taxonomy" id="1364945"/>
    <lineage>
        <taxon>Archaea</taxon>
        <taxon>Methanobacteriati</taxon>
        <taxon>Methanobacteriota</taxon>
        <taxon>Stenosarchaea group</taxon>
        <taxon>Halobacteria</taxon>
        <taxon>Halobacteriales</taxon>
        <taxon>Natronomonadaceae</taxon>
        <taxon>Salinirubellus</taxon>
    </lineage>
</organism>
<sequence length="62" mass="6746">MPTYILAIDDLFRVDAPTEAAAERVLLERLGTDPYVACDVIVVDVEDDADTTGPTPQSQTHD</sequence>
<dbReference type="GeneID" id="74945131"/>
<dbReference type="Proteomes" id="UP001057580">
    <property type="component" value="Plasmid unnamed1"/>
</dbReference>
<evidence type="ECO:0000313" key="2">
    <source>
        <dbReference type="Proteomes" id="UP001057580"/>
    </source>
</evidence>
<dbReference type="EMBL" id="CP104004">
    <property type="protein sequence ID" value="UWM57091.1"/>
    <property type="molecule type" value="Genomic_DNA"/>
</dbReference>
<name>A0A9E7UAL6_9EURY</name>
<proteinExistence type="predicted"/>
<keyword evidence="2" id="KW-1185">Reference proteome</keyword>
<reference evidence="1" key="1">
    <citation type="submission" date="2022-09" db="EMBL/GenBank/DDBJ databases">
        <title>Diverse halophilic archaea isolated from saline environments.</title>
        <authorList>
            <person name="Cui H.-L."/>
        </authorList>
    </citation>
    <scope>NUCLEOTIDE SEQUENCE</scope>
    <source>
        <strain evidence="1">ZS-35-S2</strain>
        <plasmid evidence="1">unnamed1</plasmid>
    </source>
</reference>
<protein>
    <submittedName>
        <fullName evidence="1">Uncharacterized protein</fullName>
    </submittedName>
</protein>
<evidence type="ECO:0000313" key="1">
    <source>
        <dbReference type="EMBL" id="UWM57091.1"/>
    </source>
</evidence>
<keyword evidence="1" id="KW-0614">Plasmid</keyword>